<comment type="similarity">
    <text evidence="3">Belongs to the wax synthase family.</text>
</comment>
<dbReference type="GO" id="GO:0016020">
    <property type="term" value="C:membrane"/>
    <property type="evidence" value="ECO:0007669"/>
    <property type="project" value="UniProtKB-SubCell"/>
</dbReference>
<dbReference type="PANTHER" id="PTHR31595:SF57">
    <property type="entry name" value="OS04G0481900 PROTEIN"/>
    <property type="match status" value="1"/>
</dbReference>
<keyword evidence="4" id="KW-0808">Transferase</keyword>
<evidence type="ECO:0000256" key="3">
    <source>
        <dbReference type="ARBA" id="ARBA00007282"/>
    </source>
</evidence>
<accession>S2KJ50</accession>
<evidence type="ECO:0000313" key="10">
    <source>
        <dbReference type="EMBL" id="EPB92450.1"/>
    </source>
</evidence>
<keyword evidence="7 8" id="KW-0472">Membrane</keyword>
<comment type="pathway">
    <text evidence="2">Secondary metabolite biosynthesis.</text>
</comment>
<proteinExistence type="inferred from homology"/>
<feature type="transmembrane region" description="Helical" evidence="8">
    <location>
        <begin position="370"/>
        <end position="392"/>
    </location>
</feature>
<gene>
    <name evidence="10" type="ORF">HMPREF1544_00748</name>
</gene>
<dbReference type="OMA" id="WHRIFRA"/>
<feature type="transmembrane region" description="Helical" evidence="8">
    <location>
        <begin position="19"/>
        <end position="41"/>
    </location>
</feature>
<evidence type="ECO:0000256" key="4">
    <source>
        <dbReference type="ARBA" id="ARBA00022679"/>
    </source>
</evidence>
<keyword evidence="11" id="KW-1185">Reference proteome</keyword>
<name>S2KJ50_MUCC1</name>
<dbReference type="GO" id="GO:0006629">
    <property type="term" value="P:lipid metabolic process"/>
    <property type="evidence" value="ECO:0007669"/>
    <property type="project" value="InterPro"/>
</dbReference>
<comment type="subcellular location">
    <subcellularLocation>
        <location evidence="1">Membrane</location>
        <topology evidence="1">Multi-pass membrane protein</topology>
    </subcellularLocation>
</comment>
<dbReference type="EMBL" id="KE123900">
    <property type="protein sequence ID" value="EPB92450.1"/>
    <property type="molecule type" value="Genomic_DNA"/>
</dbReference>
<feature type="transmembrane region" description="Helical" evidence="8">
    <location>
        <begin position="156"/>
        <end position="177"/>
    </location>
</feature>
<evidence type="ECO:0000259" key="9">
    <source>
        <dbReference type="Pfam" id="PF13813"/>
    </source>
</evidence>
<dbReference type="VEuPathDB" id="FungiDB:HMPREF1544_00748"/>
<protein>
    <recommendedName>
        <fullName evidence="9">Wax synthase domain-containing protein</fullName>
    </recommendedName>
</protein>
<dbReference type="Proteomes" id="UP000014254">
    <property type="component" value="Unassembled WGS sequence"/>
</dbReference>
<dbReference type="Pfam" id="PF13813">
    <property type="entry name" value="MBOAT_2"/>
    <property type="match status" value="1"/>
</dbReference>
<feature type="transmembrane region" description="Helical" evidence="8">
    <location>
        <begin position="331"/>
        <end position="349"/>
    </location>
</feature>
<feature type="transmembrane region" description="Helical" evidence="8">
    <location>
        <begin position="197"/>
        <end position="227"/>
    </location>
</feature>
<dbReference type="AlphaFoldDB" id="S2KJ50"/>
<dbReference type="GO" id="GO:0008374">
    <property type="term" value="F:O-acyltransferase activity"/>
    <property type="evidence" value="ECO:0007669"/>
    <property type="project" value="InterPro"/>
</dbReference>
<dbReference type="PANTHER" id="PTHR31595">
    <property type="entry name" value="LONG-CHAIN-ALCOHOL O-FATTY-ACYLTRANSFERASE 3-RELATED"/>
    <property type="match status" value="1"/>
</dbReference>
<dbReference type="InParanoid" id="S2KJ50"/>
<sequence length="424" mass="48787">MNEYQVVGKGRTVLPASQYALYTLGPMIALYALATVPSHILGTRIKQIISFPLMACLVAMPYLYRDENDDMFCVLCQALPFAAFQRLTDIYWIHPFLYKKDAYLSASDLNAEMWSCIRRDKKLDGKTEKKATVMDKVKCIAVHIYIRLTKVQPKKFYHLLAPILLNALAYDICISYLKTFTSQDVLDIQANHPWQAFTFFIIGITFMTVLFNMAGSIMQLIYCIVVGHGSYASNEWRNLMNYPFLSISLEDLWSHRWHRIFRAAWVSSAFKPVYYSIRQITNKSPKFKLLAIGLANLAVFVASGITHEYIAMCNAGWTLYTQKYMGQEMRFFVLHGVLVVVEKTMEFFLRPLLPKSTAKSPIVILARHVYVIYISYITFPWFINSFAPWGLFKLPSFTLLGPILNDFVATTPYLRQFCGSHVKL</sequence>
<dbReference type="STRING" id="1220926.S2KJ50"/>
<dbReference type="eggNOG" id="ENOG502RKSE">
    <property type="taxonomic scope" value="Eukaryota"/>
</dbReference>
<dbReference type="OrthoDB" id="1077582at2759"/>
<evidence type="ECO:0000313" key="11">
    <source>
        <dbReference type="Proteomes" id="UP000014254"/>
    </source>
</evidence>
<dbReference type="InterPro" id="IPR032805">
    <property type="entry name" value="Wax_synthase_dom"/>
</dbReference>
<keyword evidence="6 8" id="KW-1133">Transmembrane helix</keyword>
<feature type="transmembrane region" description="Helical" evidence="8">
    <location>
        <begin position="289"/>
        <end position="311"/>
    </location>
</feature>
<evidence type="ECO:0000256" key="1">
    <source>
        <dbReference type="ARBA" id="ARBA00004141"/>
    </source>
</evidence>
<keyword evidence="5 8" id="KW-0812">Transmembrane</keyword>
<evidence type="ECO:0000256" key="2">
    <source>
        <dbReference type="ARBA" id="ARBA00005179"/>
    </source>
</evidence>
<evidence type="ECO:0000256" key="8">
    <source>
        <dbReference type="SAM" id="Phobius"/>
    </source>
</evidence>
<dbReference type="InterPro" id="IPR044851">
    <property type="entry name" value="Wax_synthase"/>
</dbReference>
<evidence type="ECO:0000256" key="5">
    <source>
        <dbReference type="ARBA" id="ARBA00022692"/>
    </source>
</evidence>
<feature type="domain" description="Wax synthase" evidence="9">
    <location>
        <begin position="236"/>
        <end position="316"/>
    </location>
</feature>
<reference evidence="11" key="1">
    <citation type="submission" date="2013-05" db="EMBL/GenBank/DDBJ databases">
        <title>The Genome sequence of Mucor circinelloides f. circinelloides 1006PhL.</title>
        <authorList>
            <consortium name="The Broad Institute Genomics Platform"/>
            <person name="Cuomo C."/>
            <person name="Earl A."/>
            <person name="Findley K."/>
            <person name="Lee S.C."/>
            <person name="Walker B."/>
            <person name="Young S."/>
            <person name="Zeng Q."/>
            <person name="Gargeya S."/>
            <person name="Fitzgerald M."/>
            <person name="Haas B."/>
            <person name="Abouelleil A."/>
            <person name="Allen A.W."/>
            <person name="Alvarado L."/>
            <person name="Arachchi H.M."/>
            <person name="Berlin A.M."/>
            <person name="Chapman S.B."/>
            <person name="Gainer-Dewar J."/>
            <person name="Goldberg J."/>
            <person name="Griggs A."/>
            <person name="Gujja S."/>
            <person name="Hansen M."/>
            <person name="Howarth C."/>
            <person name="Imamovic A."/>
            <person name="Ireland A."/>
            <person name="Larimer J."/>
            <person name="McCowan C."/>
            <person name="Murphy C."/>
            <person name="Pearson M."/>
            <person name="Poon T.W."/>
            <person name="Priest M."/>
            <person name="Roberts A."/>
            <person name="Saif S."/>
            <person name="Shea T."/>
            <person name="Sisk P."/>
            <person name="Sykes S."/>
            <person name="Wortman J."/>
            <person name="Nusbaum C."/>
            <person name="Birren B."/>
        </authorList>
    </citation>
    <scope>NUCLEOTIDE SEQUENCE [LARGE SCALE GENOMIC DNA]</scope>
    <source>
        <strain evidence="11">1006PhL</strain>
    </source>
</reference>
<evidence type="ECO:0000256" key="6">
    <source>
        <dbReference type="ARBA" id="ARBA00022989"/>
    </source>
</evidence>
<organism evidence="10 11">
    <name type="scientific">Mucor circinelloides f. circinelloides (strain 1006PhL)</name>
    <name type="common">Mucormycosis agent</name>
    <name type="synonym">Calyptromyces circinelloides</name>
    <dbReference type="NCBI Taxonomy" id="1220926"/>
    <lineage>
        <taxon>Eukaryota</taxon>
        <taxon>Fungi</taxon>
        <taxon>Fungi incertae sedis</taxon>
        <taxon>Mucoromycota</taxon>
        <taxon>Mucoromycotina</taxon>
        <taxon>Mucoromycetes</taxon>
        <taxon>Mucorales</taxon>
        <taxon>Mucorineae</taxon>
        <taxon>Mucoraceae</taxon>
        <taxon>Mucor</taxon>
    </lineage>
</organism>
<evidence type="ECO:0000256" key="7">
    <source>
        <dbReference type="ARBA" id="ARBA00023136"/>
    </source>
</evidence>